<sequence>MQLFAKYKYIFLLGASMGLASCDKGFENLNTNPNASTTPNVNYLFSQSLLKGNLVYDRAYYYTSYLHCGTYVQHFSVAKEIGGSGCGDKYAVNDQYQGFYYRYVYPNSILTIQEIINACKDPKVAASSVNKLAAARIWKVLLMQRITDLYGDVPYSDAAKAREGNFLPKYDAQGDIYADLLKELDEAIKSFDPAQPTFGSADYFFNGDINRWKKFGYSLMLRVAMRCTKVTDGKVVVKDWVQKAVNGGVILAATDNAVINYASGPQTYNQNPVALELIGQDYTTASKGANNIEWSKFSKTFIDFLQTNQDPRLPVLSVVWTSGVPDTTAANQKGMANGTDNKPANFVTFSEPNPNTILKFAAPLLILTNAETNFLMSEAAARGWISGNAAQYYKDGVTAAMRNLALFGAGGMIPQNSIDAYLTAHPFNAGGTFDQQMQQIHSQFWVAMLLDEQEAYANWRRTGYPALTPVNYPSNATNGTIPRRLPYSAAEQLINAANYKAAVTRQGADLLTTRIWWDK</sequence>
<dbReference type="Pfam" id="PF12771">
    <property type="entry name" value="SusD-like_2"/>
    <property type="match status" value="1"/>
</dbReference>
<keyword evidence="2" id="KW-1185">Reference proteome</keyword>
<evidence type="ECO:0000313" key="1">
    <source>
        <dbReference type="EMBL" id="RAJ76732.1"/>
    </source>
</evidence>
<dbReference type="AlphaFoldDB" id="A0A327VY94"/>
<dbReference type="InterPro" id="IPR011990">
    <property type="entry name" value="TPR-like_helical_dom_sf"/>
</dbReference>
<dbReference type="InterPro" id="IPR041662">
    <property type="entry name" value="SusD-like_2"/>
</dbReference>
<evidence type="ECO:0000313" key="2">
    <source>
        <dbReference type="Proteomes" id="UP000249819"/>
    </source>
</evidence>
<comment type="caution">
    <text evidence="1">The sequence shown here is derived from an EMBL/GenBank/DDBJ whole genome shotgun (WGS) entry which is preliminary data.</text>
</comment>
<dbReference type="OrthoDB" id="9766256at2"/>
<dbReference type="EMBL" id="QLMA01000008">
    <property type="protein sequence ID" value="RAJ76732.1"/>
    <property type="molecule type" value="Genomic_DNA"/>
</dbReference>
<reference evidence="1 2" key="1">
    <citation type="submission" date="2018-06" db="EMBL/GenBank/DDBJ databases">
        <title>Genomic Encyclopedia of Archaeal and Bacterial Type Strains, Phase II (KMG-II): from individual species to whole genera.</title>
        <authorList>
            <person name="Goeker M."/>
        </authorList>
    </citation>
    <scope>NUCLEOTIDE SEQUENCE [LARGE SCALE GENOMIC DNA]</scope>
    <source>
        <strain evidence="1 2">DSM 29821</strain>
    </source>
</reference>
<protein>
    <submittedName>
        <fullName evidence="1">SusD-like starch-binding protein associating with outer membrane</fullName>
    </submittedName>
</protein>
<name>A0A327VY94_9BACT</name>
<dbReference type="Gene3D" id="1.25.40.390">
    <property type="match status" value="1"/>
</dbReference>
<dbReference type="Proteomes" id="UP000249819">
    <property type="component" value="Unassembled WGS sequence"/>
</dbReference>
<dbReference type="RefSeq" id="WP_111594440.1">
    <property type="nucleotide sequence ID" value="NZ_QLMA01000008.1"/>
</dbReference>
<dbReference type="SUPFAM" id="SSF48452">
    <property type="entry name" value="TPR-like"/>
    <property type="match status" value="1"/>
</dbReference>
<gene>
    <name evidence="1" type="ORF">CLV59_108253</name>
</gene>
<proteinExistence type="predicted"/>
<dbReference type="PROSITE" id="PS51257">
    <property type="entry name" value="PROKAR_LIPOPROTEIN"/>
    <property type="match status" value="1"/>
</dbReference>
<organism evidence="1 2">
    <name type="scientific">Chitinophaga dinghuensis</name>
    <dbReference type="NCBI Taxonomy" id="1539050"/>
    <lineage>
        <taxon>Bacteria</taxon>
        <taxon>Pseudomonadati</taxon>
        <taxon>Bacteroidota</taxon>
        <taxon>Chitinophagia</taxon>
        <taxon>Chitinophagales</taxon>
        <taxon>Chitinophagaceae</taxon>
        <taxon>Chitinophaga</taxon>
    </lineage>
</organism>
<accession>A0A327VY94</accession>